<dbReference type="Proteomes" id="UP001283361">
    <property type="component" value="Unassembled WGS sequence"/>
</dbReference>
<organism evidence="1 2">
    <name type="scientific">Elysia crispata</name>
    <name type="common">lettuce slug</name>
    <dbReference type="NCBI Taxonomy" id="231223"/>
    <lineage>
        <taxon>Eukaryota</taxon>
        <taxon>Metazoa</taxon>
        <taxon>Spiralia</taxon>
        <taxon>Lophotrochozoa</taxon>
        <taxon>Mollusca</taxon>
        <taxon>Gastropoda</taxon>
        <taxon>Heterobranchia</taxon>
        <taxon>Euthyneura</taxon>
        <taxon>Panpulmonata</taxon>
        <taxon>Sacoglossa</taxon>
        <taxon>Placobranchoidea</taxon>
        <taxon>Plakobranchidae</taxon>
        <taxon>Elysia</taxon>
    </lineage>
</organism>
<dbReference type="EMBL" id="JAWDGP010001166">
    <property type="protein sequence ID" value="KAK3793885.1"/>
    <property type="molecule type" value="Genomic_DNA"/>
</dbReference>
<dbReference type="AlphaFoldDB" id="A0AAE1AUA3"/>
<name>A0AAE1AUA3_9GAST</name>
<reference evidence="1" key="1">
    <citation type="journal article" date="2023" name="G3 (Bethesda)">
        <title>A reference genome for the long-term kleptoplast-retaining sea slug Elysia crispata morphotype clarki.</title>
        <authorList>
            <person name="Eastman K.E."/>
            <person name="Pendleton A.L."/>
            <person name="Shaikh M.A."/>
            <person name="Suttiyut T."/>
            <person name="Ogas R."/>
            <person name="Tomko P."/>
            <person name="Gavelis G."/>
            <person name="Widhalm J.R."/>
            <person name="Wisecaver J.H."/>
        </authorList>
    </citation>
    <scope>NUCLEOTIDE SEQUENCE</scope>
    <source>
        <strain evidence="1">ECLA1</strain>
    </source>
</reference>
<comment type="caution">
    <text evidence="1">The sequence shown here is derived from an EMBL/GenBank/DDBJ whole genome shotgun (WGS) entry which is preliminary data.</text>
</comment>
<evidence type="ECO:0000313" key="2">
    <source>
        <dbReference type="Proteomes" id="UP001283361"/>
    </source>
</evidence>
<keyword evidence="2" id="KW-1185">Reference proteome</keyword>
<evidence type="ECO:0000313" key="1">
    <source>
        <dbReference type="EMBL" id="KAK3793885.1"/>
    </source>
</evidence>
<proteinExistence type="predicted"/>
<gene>
    <name evidence="1" type="ORF">RRG08_033462</name>
</gene>
<protein>
    <submittedName>
        <fullName evidence="1">Uncharacterized protein</fullName>
    </submittedName>
</protein>
<sequence>MWGKTSREIPGAQSSLPSWAAAIALQQNLEVISGQNTFYGLVTRVLPREAIIVSKKGSNSMRWWNSRDLELEACGN</sequence>
<accession>A0AAE1AUA3</accession>